<evidence type="ECO:0000256" key="1">
    <source>
        <dbReference type="ARBA" id="ARBA00004496"/>
    </source>
</evidence>
<dbReference type="RefSeq" id="WP_133851460.1">
    <property type="nucleotide sequence ID" value="NZ_SNXZ01000004.1"/>
</dbReference>
<dbReference type="InterPro" id="IPR025734">
    <property type="entry name" value="EspG"/>
</dbReference>
<dbReference type="Proteomes" id="UP000295444">
    <property type="component" value="Unassembled WGS sequence"/>
</dbReference>
<evidence type="ECO:0000256" key="3">
    <source>
        <dbReference type="ARBA" id="ARBA00022490"/>
    </source>
</evidence>
<evidence type="ECO:0000313" key="5">
    <source>
        <dbReference type="EMBL" id="TDP96057.1"/>
    </source>
</evidence>
<keyword evidence="4" id="KW-0143">Chaperone</keyword>
<protein>
    <submittedName>
        <fullName evidence="5">ESAT-6 protein secretion system EspG family protein</fullName>
    </submittedName>
</protein>
<gene>
    <name evidence="5" type="ORF">EV186_10437</name>
</gene>
<evidence type="ECO:0000313" key="6">
    <source>
        <dbReference type="Proteomes" id="UP000295444"/>
    </source>
</evidence>
<dbReference type="OrthoDB" id="3665265at2"/>
<dbReference type="Pfam" id="PF14011">
    <property type="entry name" value="ESX-1_EspG"/>
    <property type="match status" value="1"/>
</dbReference>
<organism evidence="5 6">
    <name type="scientific">Labedaea rhizosphaerae</name>
    <dbReference type="NCBI Taxonomy" id="598644"/>
    <lineage>
        <taxon>Bacteria</taxon>
        <taxon>Bacillati</taxon>
        <taxon>Actinomycetota</taxon>
        <taxon>Actinomycetes</taxon>
        <taxon>Pseudonocardiales</taxon>
        <taxon>Pseudonocardiaceae</taxon>
        <taxon>Labedaea</taxon>
    </lineage>
</organism>
<dbReference type="AlphaFoldDB" id="A0A4R6S9M5"/>
<evidence type="ECO:0000256" key="4">
    <source>
        <dbReference type="ARBA" id="ARBA00023186"/>
    </source>
</evidence>
<comment type="caution">
    <text evidence="5">The sequence shown here is derived from an EMBL/GenBank/DDBJ whole genome shotgun (WGS) entry which is preliminary data.</text>
</comment>
<evidence type="ECO:0000256" key="2">
    <source>
        <dbReference type="ARBA" id="ARBA00006411"/>
    </source>
</evidence>
<accession>A0A4R6S9M5</accession>
<keyword evidence="6" id="KW-1185">Reference proteome</keyword>
<sequence length="238" mass="25633">MRDGVELTTDQLGHAIAHARLGDPHPCVAALPQERTGEQERAAKKAAWQEFVRLGLVSPSGALLPEFVDVLAMLVRPQTECSAWIAGAPGGDVAVLGAGTGDAAVLARRTGEQVSLRSADPATLIERVVRELPRFPDGEGPRIAVRQTEFSSGRGGPAELVALRSIVAQPRWGCAQLAVARRRRNGTRLRVQQPLTVLDTKGAGRWCTYLDEPWIVAAPGRQSWLVDKLSDWEKSLAG</sequence>
<keyword evidence="3" id="KW-0963">Cytoplasm</keyword>
<comment type="similarity">
    <text evidence="2">Belongs to the EspG family.</text>
</comment>
<reference evidence="5 6" key="1">
    <citation type="submission" date="2019-03" db="EMBL/GenBank/DDBJ databases">
        <title>Genomic Encyclopedia of Type Strains, Phase IV (KMG-IV): sequencing the most valuable type-strain genomes for metagenomic binning, comparative biology and taxonomic classification.</title>
        <authorList>
            <person name="Goeker M."/>
        </authorList>
    </citation>
    <scope>NUCLEOTIDE SEQUENCE [LARGE SCALE GENOMIC DNA]</scope>
    <source>
        <strain evidence="5 6">DSM 45361</strain>
    </source>
</reference>
<comment type="subcellular location">
    <subcellularLocation>
        <location evidence="1">Cytoplasm</location>
    </subcellularLocation>
</comment>
<proteinExistence type="inferred from homology"/>
<dbReference type="EMBL" id="SNXZ01000004">
    <property type="protein sequence ID" value="TDP96057.1"/>
    <property type="molecule type" value="Genomic_DNA"/>
</dbReference>
<name>A0A4R6S9M5_LABRH</name>